<evidence type="ECO:0000256" key="1">
    <source>
        <dbReference type="ARBA" id="ARBA00022491"/>
    </source>
</evidence>
<keyword evidence="7" id="KW-1185">Reference proteome</keyword>
<dbReference type="Gene3D" id="1.10.10.60">
    <property type="entry name" value="Homeodomain-like"/>
    <property type="match status" value="1"/>
</dbReference>
<dbReference type="EMBL" id="NQVN01000001">
    <property type="protein sequence ID" value="PIP00982.1"/>
    <property type="molecule type" value="Genomic_DNA"/>
</dbReference>
<dbReference type="InterPro" id="IPR020449">
    <property type="entry name" value="Tscrpt_reg_AraC-type_HTH"/>
</dbReference>
<dbReference type="InterPro" id="IPR018062">
    <property type="entry name" value="HTH_AraC-typ_CS"/>
</dbReference>
<keyword evidence="2" id="KW-0805">Transcription regulation</keyword>
<name>A0A2G9X1Y2_9HYPH</name>
<dbReference type="SUPFAM" id="SSF51182">
    <property type="entry name" value="RmlC-like cupins"/>
    <property type="match status" value="1"/>
</dbReference>
<dbReference type="PANTHER" id="PTHR11019">
    <property type="entry name" value="HTH-TYPE TRANSCRIPTIONAL REGULATOR NIMR"/>
    <property type="match status" value="1"/>
</dbReference>
<comment type="caution">
    <text evidence="6">The sequence shown here is derived from an EMBL/GenBank/DDBJ whole genome shotgun (WGS) entry which is preliminary data.</text>
</comment>
<dbReference type="SUPFAM" id="SSF46689">
    <property type="entry name" value="Homeodomain-like"/>
    <property type="match status" value="2"/>
</dbReference>
<dbReference type="RefSeq" id="WP_100078920.1">
    <property type="nucleotide sequence ID" value="NZ_NQVN01000001.1"/>
</dbReference>
<evidence type="ECO:0000259" key="5">
    <source>
        <dbReference type="PROSITE" id="PS01124"/>
    </source>
</evidence>
<evidence type="ECO:0000256" key="2">
    <source>
        <dbReference type="ARBA" id="ARBA00023015"/>
    </source>
</evidence>
<dbReference type="Pfam" id="PF12833">
    <property type="entry name" value="HTH_18"/>
    <property type="match status" value="1"/>
</dbReference>
<dbReference type="AlphaFoldDB" id="A0A2G9X1Y2"/>
<keyword evidence="3" id="KW-0238">DNA-binding</keyword>
<evidence type="ECO:0000256" key="3">
    <source>
        <dbReference type="ARBA" id="ARBA00023125"/>
    </source>
</evidence>
<dbReference type="InterPro" id="IPR011051">
    <property type="entry name" value="RmlC_Cupin_sf"/>
</dbReference>
<reference evidence="6 7" key="1">
    <citation type="submission" date="2017-08" db="EMBL/GenBank/DDBJ databases">
        <title>Pleomorphomonas carboxidotrophicus sp. nov., a new mesophilic hydrogenogenic carboxidotroph.</title>
        <authorList>
            <person name="Esquivel-Elizondo S."/>
            <person name="Krajmalnik-Brown R."/>
            <person name="Maldonado J."/>
        </authorList>
    </citation>
    <scope>NUCLEOTIDE SEQUENCE [LARGE SCALE GENOMIC DNA]</scope>
    <source>
        <strain evidence="6 7">SVCO-16</strain>
    </source>
</reference>
<accession>A0A2G9X1Y2</accession>
<feature type="domain" description="HTH araC/xylS-type" evidence="5">
    <location>
        <begin position="159"/>
        <end position="256"/>
    </location>
</feature>
<dbReference type="InterPro" id="IPR009057">
    <property type="entry name" value="Homeodomain-like_sf"/>
</dbReference>
<dbReference type="FunFam" id="1.10.10.60:FF:000132">
    <property type="entry name" value="AraC family transcriptional regulator"/>
    <property type="match status" value="1"/>
</dbReference>
<organism evidence="6 7">
    <name type="scientific">Pleomorphomonas carboxyditropha</name>
    <dbReference type="NCBI Taxonomy" id="2023338"/>
    <lineage>
        <taxon>Bacteria</taxon>
        <taxon>Pseudomonadati</taxon>
        <taxon>Pseudomonadota</taxon>
        <taxon>Alphaproteobacteria</taxon>
        <taxon>Hyphomicrobiales</taxon>
        <taxon>Pleomorphomonadaceae</taxon>
        <taxon>Pleomorphomonas</taxon>
    </lineage>
</organism>
<gene>
    <name evidence="6" type="ORF">CJ014_02510</name>
</gene>
<dbReference type="PANTHER" id="PTHR11019:SF199">
    <property type="entry name" value="HTH-TYPE TRANSCRIPTIONAL REGULATOR NIMR"/>
    <property type="match status" value="1"/>
</dbReference>
<proteinExistence type="predicted"/>
<dbReference type="SMART" id="SM00342">
    <property type="entry name" value="HTH_ARAC"/>
    <property type="match status" value="1"/>
</dbReference>
<evidence type="ECO:0000313" key="6">
    <source>
        <dbReference type="EMBL" id="PIP00982.1"/>
    </source>
</evidence>
<keyword evidence="1" id="KW-0678">Repressor</keyword>
<dbReference type="Proteomes" id="UP000231070">
    <property type="component" value="Unassembled WGS sequence"/>
</dbReference>
<sequence>MIEEKFALAANNARDPVIVAFYEAQAEHRELGTHSHARGQLSGLRRGLLTMGTEAGAWIVPADHAVWLPPHHRHYGWTHGAVEGWSCYVAEPACATLPARPCTIRTSGLLREAVMRASDWQGESLGEQQWHVAMVILDELRTAPVKPFGLPMPRDPRLGLIARALLDDPGDRRGVDEWAEWAGISERTLTRRFVSETGFTYTAWRQRARLMRALELLAEGEAVTTVAIDLGYDSVSAFIALFKRTLGVTPSAYFQRA</sequence>
<dbReference type="PROSITE" id="PS00041">
    <property type="entry name" value="HTH_ARAC_FAMILY_1"/>
    <property type="match status" value="1"/>
</dbReference>
<dbReference type="OrthoDB" id="9783876at2"/>
<dbReference type="GO" id="GO:0003700">
    <property type="term" value="F:DNA-binding transcription factor activity"/>
    <property type="evidence" value="ECO:0007669"/>
    <property type="project" value="InterPro"/>
</dbReference>
<dbReference type="PROSITE" id="PS01124">
    <property type="entry name" value="HTH_ARAC_FAMILY_2"/>
    <property type="match status" value="1"/>
</dbReference>
<dbReference type="GO" id="GO:0043565">
    <property type="term" value="F:sequence-specific DNA binding"/>
    <property type="evidence" value="ECO:0007669"/>
    <property type="project" value="InterPro"/>
</dbReference>
<dbReference type="CDD" id="cd06124">
    <property type="entry name" value="cupin_NimR-like_N"/>
    <property type="match status" value="1"/>
</dbReference>
<keyword evidence="4" id="KW-0804">Transcription</keyword>
<evidence type="ECO:0000256" key="4">
    <source>
        <dbReference type="ARBA" id="ARBA00023163"/>
    </source>
</evidence>
<evidence type="ECO:0000313" key="7">
    <source>
        <dbReference type="Proteomes" id="UP000231070"/>
    </source>
</evidence>
<dbReference type="PRINTS" id="PR00032">
    <property type="entry name" value="HTHARAC"/>
</dbReference>
<dbReference type="InterPro" id="IPR018060">
    <property type="entry name" value="HTH_AraC"/>
</dbReference>
<protein>
    <submittedName>
        <fullName evidence="6">AraC family transcriptional regulator</fullName>
    </submittedName>
</protein>